<proteinExistence type="predicted"/>
<dbReference type="KEGG" id="ckp:ckrop_0558"/>
<feature type="transmembrane region" description="Helical" evidence="2">
    <location>
        <begin position="98"/>
        <end position="117"/>
    </location>
</feature>
<dbReference type="InterPro" id="IPR011434">
    <property type="entry name" value="Ltp-like_HTH"/>
</dbReference>
<dbReference type="Proteomes" id="UP000001473">
    <property type="component" value="Chromosome"/>
</dbReference>
<dbReference type="Gene3D" id="1.10.10.10">
    <property type="entry name" value="Winged helix-like DNA-binding domain superfamily/Winged helix DNA-binding domain"/>
    <property type="match status" value="2"/>
</dbReference>
<keyword evidence="2" id="KW-0812">Transmembrane</keyword>
<feature type="compositionally biased region" description="Low complexity" evidence="1">
    <location>
        <begin position="123"/>
        <end position="136"/>
    </location>
</feature>
<dbReference type="InterPro" id="IPR036388">
    <property type="entry name" value="WH-like_DNA-bd_sf"/>
</dbReference>
<feature type="region of interest" description="Disordered" evidence="1">
    <location>
        <begin position="118"/>
        <end position="179"/>
    </location>
</feature>
<keyword evidence="5" id="KW-1185">Reference proteome</keyword>
<feature type="transmembrane region" description="Helical" evidence="2">
    <location>
        <begin position="36"/>
        <end position="56"/>
    </location>
</feature>
<evidence type="ECO:0000259" key="3">
    <source>
        <dbReference type="Pfam" id="PF07553"/>
    </source>
</evidence>
<feature type="domain" description="Putative host cell surface-exposed lipoprotein Ltp-like HTH region" evidence="3">
    <location>
        <begin position="228"/>
        <end position="268"/>
    </location>
</feature>
<sequence length="268" mass="28678">MNSTAETPTPTSNPLRKRELLMKIVPTNTKTGKDKAIVVAWWLMALFAIISLFTGGNASSRMGGFLFFAIIAALLSYVAARRIQDQQSGEHTPRNWKVVAPVAAIALIAAMAIGGSGSDTNAKDSSTATTGKSASTEPPTQEVANDTADAVAPNPAPQETSTKVSAPTTDSGKSSSSAEQKKALAKAKVYTTMAGFSKDKLYEQLTSDYGEKFSPDAAQYAVDHVDVDWNEQALKSAKNYEKTMNMSRDAIYDQLTSDYGEKFTPDQA</sequence>
<dbReference type="eggNOG" id="COG3064">
    <property type="taxonomic scope" value="Bacteria"/>
</dbReference>
<feature type="domain" description="Putative host cell surface-exposed lipoprotein Ltp-like HTH region" evidence="3">
    <location>
        <begin position="179"/>
        <end position="225"/>
    </location>
</feature>
<name>C4LHM4_CORK4</name>
<keyword evidence="2" id="KW-0472">Membrane</keyword>
<protein>
    <submittedName>
        <fullName evidence="4">Putative membrane protein</fullName>
    </submittedName>
</protein>
<feature type="compositionally biased region" description="Polar residues" evidence="1">
    <location>
        <begin position="157"/>
        <end position="178"/>
    </location>
</feature>
<evidence type="ECO:0000256" key="1">
    <source>
        <dbReference type="SAM" id="MobiDB-lite"/>
    </source>
</evidence>
<organism evidence="4 5">
    <name type="scientific">Corynebacterium kroppenstedtii (strain DSM 44385 / JCM 11950 / CIP 105744 / CCUG 35717)</name>
    <dbReference type="NCBI Taxonomy" id="645127"/>
    <lineage>
        <taxon>Bacteria</taxon>
        <taxon>Bacillati</taxon>
        <taxon>Actinomycetota</taxon>
        <taxon>Actinomycetes</taxon>
        <taxon>Mycobacteriales</taxon>
        <taxon>Corynebacteriaceae</taxon>
        <taxon>Corynebacterium</taxon>
    </lineage>
</organism>
<dbReference type="Pfam" id="PF07553">
    <property type="entry name" value="Lipoprotein_Ltp"/>
    <property type="match status" value="2"/>
</dbReference>
<feature type="transmembrane region" description="Helical" evidence="2">
    <location>
        <begin position="62"/>
        <end position="78"/>
    </location>
</feature>
<reference evidence="4 5" key="1">
    <citation type="journal article" date="2008" name="J. Biotechnol.">
        <title>Ultrafast pyrosequencing of Corynebacterium kroppenstedtii DSM44385 revealed insights into the physiology of a lipophilic corynebacterium that lacks mycolic acids.</title>
        <authorList>
            <person name="Tauch A."/>
            <person name="Schneider J."/>
            <person name="Szczepanowski R."/>
            <person name="Tilker A."/>
            <person name="Viehoever P."/>
            <person name="Gartemann K.-H."/>
            <person name="Arnold W."/>
            <person name="Blom J."/>
            <person name="Brinkrolf K."/>
            <person name="Brune I."/>
            <person name="Goetker S."/>
            <person name="Weisshaar B."/>
            <person name="Goesmann A."/>
            <person name="Droege M."/>
            <person name="Puehler A."/>
        </authorList>
    </citation>
    <scope>NUCLEOTIDE SEQUENCE [LARGE SCALE GENOMIC DNA]</scope>
    <source>
        <strain evidence="5">DSM 44385 / JCM 11950 / CIP 105744 / CCUG 35717</strain>
    </source>
</reference>
<keyword evidence="2" id="KW-1133">Transmembrane helix</keyword>
<gene>
    <name evidence="4" type="ordered locus">ckrop_0558</name>
</gene>
<accession>C4LHM4</accession>
<evidence type="ECO:0000313" key="5">
    <source>
        <dbReference type="Proteomes" id="UP000001473"/>
    </source>
</evidence>
<evidence type="ECO:0000256" key="2">
    <source>
        <dbReference type="SAM" id="Phobius"/>
    </source>
</evidence>
<evidence type="ECO:0000313" key="4">
    <source>
        <dbReference type="EMBL" id="ACR17329.1"/>
    </source>
</evidence>
<dbReference type="HOGENOM" id="CLU_1037140_0_0_11"/>
<dbReference type="EMBL" id="CP001620">
    <property type="protein sequence ID" value="ACR17329.1"/>
    <property type="molecule type" value="Genomic_DNA"/>
</dbReference>
<dbReference type="AlphaFoldDB" id="C4LHM4"/>